<protein>
    <submittedName>
        <fullName evidence="1">Uncharacterized protein</fullName>
    </submittedName>
</protein>
<accession>A0A1E3A492</accession>
<sequence>MFEMPLMFFEEGEGFITLPALKKFTKDIGKKEFRTTEDRATLLRNIEKFANESSANEEIVLSWIDSILKEGIKEVHVRLLDISLEKKAFLENYKCVNKILSDNIYDNNKKHLYNSYTADIRLFRFDITDTKQGRVITLYMGKLLYMFDKKEKTSRTIMYPIVADIYPSQGIVAVRAKSKADLYKYMEKFAIEAATRTKVDKEIEQAFTFISNLFSFEFKKPTEASTEFKRRLYMLLDRFTKTPDCILQMIQEKKDDIEKIKQLIVNDICKLSITKYGKDVEADVSNMIEKYFSISYPDKKIFTRERDAYPLKLLASDDEESKVEQTAGLAEPLQSKAIFFDNKKMLQKSRKCEGVKFVFRRLNTLYTSKDFIVNIVIQKNYCALKFTEYTMEEDILNVLFSFIAAEDNVERTANPAIE</sequence>
<dbReference type="RefSeq" id="WP_069153732.1">
    <property type="nucleotide sequence ID" value="NZ_MCGH01000003.1"/>
</dbReference>
<dbReference type="AlphaFoldDB" id="A0A1E3A492"/>
<proteinExistence type="predicted"/>
<reference evidence="1 2" key="1">
    <citation type="submission" date="2016-07" db="EMBL/GenBank/DDBJ databases">
        <title>Characterization of isolates of Eisenbergiella tayi derived from blood cultures, using whole genome sequencing.</title>
        <authorList>
            <person name="Burdz T."/>
            <person name="Wiebe D."/>
            <person name="Huynh C."/>
            <person name="Bernard K."/>
        </authorList>
    </citation>
    <scope>NUCLEOTIDE SEQUENCE [LARGE SCALE GENOMIC DNA]</scope>
    <source>
        <strain evidence="1 2">NML 110608</strain>
    </source>
</reference>
<comment type="caution">
    <text evidence="1">The sequence shown here is derived from an EMBL/GenBank/DDBJ whole genome shotgun (WGS) entry which is preliminary data.</text>
</comment>
<organism evidence="1 2">
    <name type="scientific">Eisenbergiella tayi</name>
    <dbReference type="NCBI Taxonomy" id="1432052"/>
    <lineage>
        <taxon>Bacteria</taxon>
        <taxon>Bacillati</taxon>
        <taxon>Bacillota</taxon>
        <taxon>Clostridia</taxon>
        <taxon>Lachnospirales</taxon>
        <taxon>Lachnospiraceae</taxon>
        <taxon>Eisenbergiella</taxon>
    </lineage>
</organism>
<evidence type="ECO:0000313" key="1">
    <source>
        <dbReference type="EMBL" id="ODM03201.1"/>
    </source>
</evidence>
<dbReference type="Proteomes" id="UP000094067">
    <property type="component" value="Unassembled WGS sequence"/>
</dbReference>
<evidence type="ECO:0000313" key="2">
    <source>
        <dbReference type="Proteomes" id="UP000094067"/>
    </source>
</evidence>
<name>A0A1E3A492_9FIRM</name>
<gene>
    <name evidence="1" type="ORF">BEI61_03995</name>
</gene>
<dbReference type="EMBL" id="MCGH01000003">
    <property type="protein sequence ID" value="ODM03201.1"/>
    <property type="molecule type" value="Genomic_DNA"/>
</dbReference>